<dbReference type="RefSeq" id="WP_010771079.1">
    <property type="nucleotide sequence ID" value="NZ_KB946333.1"/>
</dbReference>
<dbReference type="OrthoDB" id="9802448at2"/>
<organism evidence="6 7">
    <name type="scientific">Enterococcus caccae ATCC BAA-1240</name>
    <dbReference type="NCBI Taxonomy" id="1158612"/>
    <lineage>
        <taxon>Bacteria</taxon>
        <taxon>Bacillati</taxon>
        <taxon>Bacillota</taxon>
        <taxon>Bacilli</taxon>
        <taxon>Lactobacillales</taxon>
        <taxon>Enterococcaceae</taxon>
        <taxon>Enterococcus</taxon>
    </lineage>
</organism>
<dbReference type="GO" id="GO:0005524">
    <property type="term" value="F:ATP binding"/>
    <property type="evidence" value="ECO:0007669"/>
    <property type="project" value="UniProtKB-KW"/>
</dbReference>
<keyword evidence="7" id="KW-1185">Reference proteome</keyword>
<feature type="transmembrane region" description="Helical" evidence="4">
    <location>
        <begin position="267"/>
        <end position="286"/>
    </location>
</feature>
<comment type="caution">
    <text evidence="6">The sequence shown here is derived from an EMBL/GenBank/DDBJ whole genome shotgun (WGS) entry which is preliminary data.</text>
</comment>
<keyword evidence="1" id="KW-0547">Nucleotide-binding</keyword>
<dbReference type="GO" id="GO:0005829">
    <property type="term" value="C:cytosol"/>
    <property type="evidence" value="ECO:0007669"/>
    <property type="project" value="TreeGrafter"/>
</dbReference>
<keyword evidence="4" id="KW-0472">Membrane</keyword>
<dbReference type="PANTHER" id="PTHR11361:SF152">
    <property type="entry name" value="DNA MISMATCH REPAIR PROTEIN"/>
    <property type="match status" value="1"/>
</dbReference>
<feature type="transmembrane region" description="Helical" evidence="4">
    <location>
        <begin position="188"/>
        <end position="204"/>
    </location>
</feature>
<evidence type="ECO:0000313" key="6">
    <source>
        <dbReference type="EMBL" id="EOL47679.1"/>
    </source>
</evidence>
<dbReference type="InterPro" id="IPR045076">
    <property type="entry name" value="MutS"/>
</dbReference>
<dbReference type="Pfam" id="PF00488">
    <property type="entry name" value="MutS_V"/>
    <property type="match status" value="1"/>
</dbReference>
<feature type="transmembrane region" description="Helical" evidence="4">
    <location>
        <begin position="164"/>
        <end position="182"/>
    </location>
</feature>
<dbReference type="STRING" id="317735.RU98_GL002796"/>
<dbReference type="SUPFAM" id="SSF52540">
    <property type="entry name" value="P-loop containing nucleoside triphosphate hydrolases"/>
    <property type="match status" value="1"/>
</dbReference>
<feature type="transmembrane region" description="Helical" evidence="4">
    <location>
        <begin position="6"/>
        <end position="24"/>
    </location>
</feature>
<dbReference type="Gene3D" id="3.40.50.300">
    <property type="entry name" value="P-loop containing nucleotide triphosphate hydrolases"/>
    <property type="match status" value="1"/>
</dbReference>
<keyword evidence="3" id="KW-0238">DNA-binding</keyword>
<dbReference type="Proteomes" id="UP000013840">
    <property type="component" value="Unassembled WGS sequence"/>
</dbReference>
<dbReference type="GO" id="GO:0140664">
    <property type="term" value="F:ATP-dependent DNA damage sensor activity"/>
    <property type="evidence" value="ECO:0007669"/>
    <property type="project" value="InterPro"/>
</dbReference>
<evidence type="ECO:0000256" key="1">
    <source>
        <dbReference type="ARBA" id="ARBA00022741"/>
    </source>
</evidence>
<name>R3U1C6_9ENTE</name>
<evidence type="ECO:0000256" key="3">
    <source>
        <dbReference type="ARBA" id="ARBA00023125"/>
    </source>
</evidence>
<evidence type="ECO:0000259" key="5">
    <source>
        <dbReference type="SMART" id="SM00534"/>
    </source>
</evidence>
<sequence>MEAQLIVLGFVGLIILAIVVMDVYNRLKLKAMVKDKWGTFPSARFFDKEESLKEAWKKAKKYRNYDSEVDDITWYDLDGFTLFEQINATYSSVGSEALYQRLRNFNFSKKSHERLETLINYYEQNPATRQEIQFQFACLGKQDKNNVESYLSETRNQELPNTKLYLFCGLLPLILLSFILLFPTSLSILLLLGSILFNVIYYQVKKEKLQRELACMGYLVQTVACAKKIAKIKTPFQEELTKNLQPLASMTKFGVSFRMKSNSDAELMFEYVAMIFMLPFISYNFVLEKLTNYEMQAKEMWRLLGELEVAAAVLNFRTVMPDTSQPIFSKEIQVLGEEVYHPLVTTPVPNEVNWTKNTLVTGSNASGKSTYVKSVAISCILSATIHTALATKFQLPFGHILTSMAVEDDIFEGDSYFVAETKSVKRVLDLAETKVPCLCFIDEILKGTNTIERISASSSMIHWLGNYPSLAFVATHDIELTEILKESCANVHFEEQVTKEQGVTFDYLLKQGPATTRNAIQLLHVLNYPKSVVELAKREANYFDEHRTWQTLK</sequence>
<dbReference type="PANTHER" id="PTHR11361">
    <property type="entry name" value="DNA MISMATCH REPAIR PROTEIN MUTS FAMILY MEMBER"/>
    <property type="match status" value="1"/>
</dbReference>
<keyword evidence="4" id="KW-1133">Transmembrane helix</keyword>
<dbReference type="AlphaFoldDB" id="R3U1C6"/>
<accession>R3U1C6</accession>
<dbReference type="EMBL" id="AJAU01000011">
    <property type="protein sequence ID" value="EOL47679.1"/>
    <property type="molecule type" value="Genomic_DNA"/>
</dbReference>
<gene>
    <name evidence="6" type="ORF">UC7_00929</name>
</gene>
<dbReference type="SMART" id="SM00534">
    <property type="entry name" value="MUTSac"/>
    <property type="match status" value="1"/>
</dbReference>
<reference evidence="6 7" key="1">
    <citation type="submission" date="2013-02" db="EMBL/GenBank/DDBJ databases">
        <title>The Genome Sequence of Enterococcus caccae BAA-1240.</title>
        <authorList>
            <consortium name="The Broad Institute Genome Sequencing Platform"/>
            <consortium name="The Broad Institute Genome Sequencing Center for Infectious Disease"/>
            <person name="Earl A.M."/>
            <person name="Gilmore M.S."/>
            <person name="Lebreton F."/>
            <person name="Walker B."/>
            <person name="Young S.K."/>
            <person name="Zeng Q."/>
            <person name="Gargeya S."/>
            <person name="Fitzgerald M."/>
            <person name="Haas B."/>
            <person name="Abouelleil A."/>
            <person name="Alvarado L."/>
            <person name="Arachchi H.M."/>
            <person name="Berlin A.M."/>
            <person name="Chapman S.B."/>
            <person name="Dewar J."/>
            <person name="Goldberg J."/>
            <person name="Griggs A."/>
            <person name="Gujja S."/>
            <person name="Hansen M."/>
            <person name="Howarth C."/>
            <person name="Imamovic A."/>
            <person name="Larimer J."/>
            <person name="McCowan C."/>
            <person name="Murphy C."/>
            <person name="Neiman D."/>
            <person name="Pearson M."/>
            <person name="Priest M."/>
            <person name="Roberts A."/>
            <person name="Saif S."/>
            <person name="Shea T."/>
            <person name="Sisk P."/>
            <person name="Sykes S."/>
            <person name="Wortman J."/>
            <person name="Nusbaum C."/>
            <person name="Birren B."/>
        </authorList>
    </citation>
    <scope>NUCLEOTIDE SEQUENCE [LARGE SCALE GENOMIC DNA]</scope>
    <source>
        <strain evidence="6 7">ATCC BAA-1240</strain>
    </source>
</reference>
<dbReference type="eggNOG" id="COG0249">
    <property type="taxonomic scope" value="Bacteria"/>
</dbReference>
<dbReference type="InterPro" id="IPR000432">
    <property type="entry name" value="DNA_mismatch_repair_MutS_C"/>
</dbReference>
<dbReference type="InterPro" id="IPR027417">
    <property type="entry name" value="P-loop_NTPase"/>
</dbReference>
<evidence type="ECO:0000256" key="4">
    <source>
        <dbReference type="SAM" id="Phobius"/>
    </source>
</evidence>
<evidence type="ECO:0000256" key="2">
    <source>
        <dbReference type="ARBA" id="ARBA00022840"/>
    </source>
</evidence>
<proteinExistence type="predicted"/>
<dbReference type="GO" id="GO:0006298">
    <property type="term" value="P:mismatch repair"/>
    <property type="evidence" value="ECO:0007669"/>
    <property type="project" value="InterPro"/>
</dbReference>
<evidence type="ECO:0000313" key="7">
    <source>
        <dbReference type="Proteomes" id="UP000013840"/>
    </source>
</evidence>
<protein>
    <recommendedName>
        <fullName evidence="5">DNA mismatch repair proteins mutS family domain-containing protein</fullName>
    </recommendedName>
</protein>
<dbReference type="GO" id="GO:0030983">
    <property type="term" value="F:mismatched DNA binding"/>
    <property type="evidence" value="ECO:0007669"/>
    <property type="project" value="InterPro"/>
</dbReference>
<feature type="domain" description="DNA mismatch repair proteins mutS family" evidence="5">
    <location>
        <begin position="355"/>
        <end position="541"/>
    </location>
</feature>
<keyword evidence="4" id="KW-0812">Transmembrane</keyword>
<dbReference type="PATRIC" id="fig|1158612.3.peg.910"/>
<keyword evidence="2" id="KW-0067">ATP-binding</keyword>